<feature type="site" description="Important for substrate specificity" evidence="4">
    <location>
        <position position="71"/>
    </location>
</feature>
<gene>
    <name evidence="5" type="primary">maf</name>
    <name evidence="5" type="ORF">EW093_16035</name>
</gene>
<evidence type="ECO:0000256" key="1">
    <source>
        <dbReference type="ARBA" id="ARBA00001968"/>
    </source>
</evidence>
<feature type="active site" description="Proton acceptor" evidence="4">
    <location>
        <position position="70"/>
    </location>
</feature>
<dbReference type="NCBIfam" id="TIGR00172">
    <property type="entry name" value="maf"/>
    <property type="match status" value="1"/>
</dbReference>
<dbReference type="KEGG" id="sper:EW093_16035"/>
<dbReference type="GO" id="GO:0036221">
    <property type="term" value="F:UTP diphosphatase activity"/>
    <property type="evidence" value="ECO:0007669"/>
    <property type="project" value="RHEA"/>
</dbReference>
<comment type="cofactor">
    <cofactor evidence="1 4">
        <name>a divalent metal cation</name>
        <dbReference type="ChEBI" id="CHEBI:60240"/>
    </cofactor>
</comment>
<comment type="caution">
    <text evidence="4">Lacks conserved residue(s) required for the propagation of feature annotation.</text>
</comment>
<dbReference type="PANTHER" id="PTHR43213:SF5">
    <property type="entry name" value="BIFUNCTIONAL DTTP_UTP PYROPHOSPHATASE_METHYLTRANSFERASE PROTEIN-RELATED"/>
    <property type="match status" value="1"/>
</dbReference>
<dbReference type="EC" id="3.6.1.9" evidence="4"/>
<dbReference type="Gene3D" id="3.90.950.10">
    <property type="match status" value="1"/>
</dbReference>
<keyword evidence="2 4" id="KW-0378">Hydrolase</keyword>
<dbReference type="PANTHER" id="PTHR43213">
    <property type="entry name" value="BIFUNCTIONAL DTTP/UTP PYROPHOSPHATASE/METHYLTRANSFERASE PROTEIN-RELATED"/>
    <property type="match status" value="1"/>
</dbReference>
<dbReference type="CDD" id="cd00555">
    <property type="entry name" value="Maf"/>
    <property type="match status" value="1"/>
</dbReference>
<reference evidence="5 6" key="1">
    <citation type="submission" date="2019-02" db="EMBL/GenBank/DDBJ databases">
        <authorList>
            <person name="Fomenkov A."/>
            <person name="Dubinina G."/>
            <person name="Grabovich M."/>
            <person name="Vincze T."/>
            <person name="Roberts R.J."/>
        </authorList>
    </citation>
    <scope>NUCLEOTIDE SEQUENCE [LARGE SCALE GENOMIC DNA]</scope>
    <source>
        <strain evidence="5 6">P</strain>
    </source>
</reference>
<comment type="function">
    <text evidence="4">Nucleoside triphosphate pyrophosphatase that hydrolyzes dTTP and UTP. May have a dual role in cell division arrest and in preventing the incorporation of modified nucleotides into cellular nucleic acids.</text>
</comment>
<dbReference type="InterPro" id="IPR003697">
    <property type="entry name" value="Maf-like"/>
</dbReference>
<dbReference type="GO" id="GO:0005737">
    <property type="term" value="C:cytoplasm"/>
    <property type="evidence" value="ECO:0007669"/>
    <property type="project" value="UniProtKB-SubCell"/>
</dbReference>
<dbReference type="AlphaFoldDB" id="A0A5C1QIX7"/>
<feature type="site" description="Important for substrate specificity" evidence="4">
    <location>
        <position position="12"/>
    </location>
</feature>
<feature type="site" description="Important for substrate specificity" evidence="4">
    <location>
        <position position="155"/>
    </location>
</feature>
<proteinExistence type="inferred from homology"/>
<evidence type="ECO:0000256" key="4">
    <source>
        <dbReference type="HAMAP-Rule" id="MF_00528"/>
    </source>
</evidence>
<accession>A0A5C1QIX7</accession>
<protein>
    <recommendedName>
        <fullName evidence="4">dTTP/UTP pyrophosphatase</fullName>
        <shortName evidence="4">dTTPase/UTPase</shortName>
        <ecNumber evidence="4">3.6.1.9</ecNumber>
    </recommendedName>
    <alternativeName>
        <fullName evidence="4">Nucleoside triphosphate pyrophosphatase</fullName>
    </alternativeName>
    <alternativeName>
        <fullName evidence="4">Nucleotide pyrophosphatase</fullName>
        <shortName evidence="4">Nucleotide PPase</shortName>
    </alternativeName>
</protein>
<comment type="similarity">
    <text evidence="4">Belongs to the Maf family. YhdE subfamily.</text>
</comment>
<comment type="catalytic activity">
    <reaction evidence="4">
        <text>UTP + H2O = UMP + diphosphate + H(+)</text>
        <dbReference type="Rhea" id="RHEA:29395"/>
        <dbReference type="ChEBI" id="CHEBI:15377"/>
        <dbReference type="ChEBI" id="CHEBI:15378"/>
        <dbReference type="ChEBI" id="CHEBI:33019"/>
        <dbReference type="ChEBI" id="CHEBI:46398"/>
        <dbReference type="ChEBI" id="CHEBI:57865"/>
        <dbReference type="EC" id="3.6.1.9"/>
    </reaction>
</comment>
<dbReference type="InterPro" id="IPR029001">
    <property type="entry name" value="ITPase-like_fam"/>
</dbReference>
<dbReference type="SUPFAM" id="SSF52972">
    <property type="entry name" value="ITPase-like"/>
    <property type="match status" value="1"/>
</dbReference>
<comment type="subcellular location">
    <subcellularLocation>
        <location evidence="4">Cytoplasm</location>
    </subcellularLocation>
</comment>
<dbReference type="Pfam" id="PF02545">
    <property type="entry name" value="Maf"/>
    <property type="match status" value="1"/>
</dbReference>
<evidence type="ECO:0000256" key="2">
    <source>
        <dbReference type="ARBA" id="ARBA00022801"/>
    </source>
</evidence>
<sequence>MGLVTLGSKSPRRYELLKKLGVDIVVKPPNIEEICDENLSVQENAIKITLDKLNSVRENNPNDEIILTADTFITLDNKIYGKPKNRVEAFNMITKFSGKTHQVLTGVAIYSKELDKTVTELDITSVKFKNLDKKTVDYYLNFNEWQDAAGAYQIQNMGEILIDYINGSYSSVMGLPISRIYGMFVSLNFINPVI</sequence>
<evidence type="ECO:0000313" key="5">
    <source>
        <dbReference type="EMBL" id="QEN06132.1"/>
    </source>
</evidence>
<keyword evidence="6" id="KW-1185">Reference proteome</keyword>
<reference evidence="5 6" key="2">
    <citation type="submission" date="2019-09" db="EMBL/GenBank/DDBJ databases">
        <title>Complete Genome Sequence and Methylome Analysis of free living Spirochaetas.</title>
        <authorList>
            <person name="Leshcheva N."/>
            <person name="Mikheeva N."/>
        </authorList>
    </citation>
    <scope>NUCLEOTIDE SEQUENCE [LARGE SCALE GENOMIC DNA]</scope>
    <source>
        <strain evidence="5 6">P</strain>
    </source>
</reference>
<organism evidence="5 6">
    <name type="scientific">Thiospirochaeta perfilievii</name>
    <dbReference type="NCBI Taxonomy" id="252967"/>
    <lineage>
        <taxon>Bacteria</taxon>
        <taxon>Pseudomonadati</taxon>
        <taxon>Spirochaetota</taxon>
        <taxon>Spirochaetia</taxon>
        <taxon>Spirochaetales</taxon>
        <taxon>Spirochaetaceae</taxon>
        <taxon>Thiospirochaeta</taxon>
    </lineage>
</organism>
<dbReference type="GO" id="GO:0009117">
    <property type="term" value="P:nucleotide metabolic process"/>
    <property type="evidence" value="ECO:0007669"/>
    <property type="project" value="UniProtKB-KW"/>
</dbReference>
<dbReference type="OrthoDB" id="9807767at2"/>
<dbReference type="Proteomes" id="UP000323824">
    <property type="component" value="Chromosome"/>
</dbReference>
<dbReference type="HAMAP" id="MF_00528">
    <property type="entry name" value="Maf"/>
    <property type="match status" value="1"/>
</dbReference>
<dbReference type="PIRSF" id="PIRSF006305">
    <property type="entry name" value="Maf"/>
    <property type="match status" value="1"/>
</dbReference>
<name>A0A5C1QIX7_9SPIO</name>
<evidence type="ECO:0000313" key="6">
    <source>
        <dbReference type="Proteomes" id="UP000323824"/>
    </source>
</evidence>
<dbReference type="EMBL" id="CP035807">
    <property type="protein sequence ID" value="QEN06132.1"/>
    <property type="molecule type" value="Genomic_DNA"/>
</dbReference>
<evidence type="ECO:0000256" key="3">
    <source>
        <dbReference type="ARBA" id="ARBA00023080"/>
    </source>
</evidence>
<comment type="catalytic activity">
    <reaction evidence="4">
        <text>dTTP + H2O = dTMP + diphosphate + H(+)</text>
        <dbReference type="Rhea" id="RHEA:28534"/>
        <dbReference type="ChEBI" id="CHEBI:15377"/>
        <dbReference type="ChEBI" id="CHEBI:15378"/>
        <dbReference type="ChEBI" id="CHEBI:33019"/>
        <dbReference type="ChEBI" id="CHEBI:37568"/>
        <dbReference type="ChEBI" id="CHEBI:63528"/>
        <dbReference type="EC" id="3.6.1.9"/>
    </reaction>
</comment>
<dbReference type="GO" id="GO:0036218">
    <property type="term" value="F:dTTP diphosphatase activity"/>
    <property type="evidence" value="ECO:0007669"/>
    <property type="project" value="RHEA"/>
</dbReference>
<keyword evidence="3 4" id="KW-0546">Nucleotide metabolism</keyword>
<dbReference type="RefSeq" id="WP_149569366.1">
    <property type="nucleotide sequence ID" value="NZ_CP035807.1"/>
</dbReference>
<keyword evidence="4" id="KW-0963">Cytoplasm</keyword>